<sequence length="227" mass="25338">MCSVVHRGAGGLLGSSYVLTANDAQRKKSPPALYHRLSVNWAACGEKETAGALQAARATSRTPRGNAATVHLSPQSPRACGGPRPPQARVVWRAQLQESPKELQGSGSSSEGQEVFDHLPDISDSEAIDRNEYETWIRKLDIHYLPKVSTILERNYFGKRLQREGECIESYVTDLRRLASSCKFGASTDERIRDQFMLGCHIEKMYEELWLRDDPPLDEVLAIAKKI</sequence>
<protein>
    <recommendedName>
        <fullName evidence="4">Retrotransposon gag domain-containing protein</fullName>
    </recommendedName>
</protein>
<organism evidence="2 3">
    <name type="scientific">Pleurodeles waltl</name>
    <name type="common">Iberian ribbed newt</name>
    <dbReference type="NCBI Taxonomy" id="8319"/>
    <lineage>
        <taxon>Eukaryota</taxon>
        <taxon>Metazoa</taxon>
        <taxon>Chordata</taxon>
        <taxon>Craniata</taxon>
        <taxon>Vertebrata</taxon>
        <taxon>Euteleostomi</taxon>
        <taxon>Amphibia</taxon>
        <taxon>Batrachia</taxon>
        <taxon>Caudata</taxon>
        <taxon>Salamandroidea</taxon>
        <taxon>Salamandridae</taxon>
        <taxon>Pleurodelinae</taxon>
        <taxon>Pleurodeles</taxon>
    </lineage>
</organism>
<dbReference type="PANTHER" id="PTHR33198:SF20">
    <property type="entry name" value="RETROTRANSPOSON GAG DOMAIN-CONTAINING PROTEIN"/>
    <property type="match status" value="1"/>
</dbReference>
<dbReference type="AlphaFoldDB" id="A0AAV7VTQ0"/>
<accession>A0AAV7VTQ0</accession>
<proteinExistence type="predicted"/>
<dbReference type="EMBL" id="JANPWB010000003">
    <property type="protein sequence ID" value="KAJ1204149.1"/>
    <property type="molecule type" value="Genomic_DNA"/>
</dbReference>
<evidence type="ECO:0000313" key="2">
    <source>
        <dbReference type="EMBL" id="KAJ1204149.1"/>
    </source>
</evidence>
<name>A0AAV7VTQ0_PLEWA</name>
<dbReference type="Proteomes" id="UP001066276">
    <property type="component" value="Chromosome 2_1"/>
</dbReference>
<comment type="caution">
    <text evidence="2">The sequence shown here is derived from an EMBL/GenBank/DDBJ whole genome shotgun (WGS) entry which is preliminary data.</text>
</comment>
<dbReference type="PANTHER" id="PTHR33198">
    <property type="entry name" value="ANK_REP_REGION DOMAIN-CONTAINING PROTEIN-RELATED"/>
    <property type="match status" value="1"/>
</dbReference>
<evidence type="ECO:0008006" key="4">
    <source>
        <dbReference type="Google" id="ProtNLM"/>
    </source>
</evidence>
<evidence type="ECO:0000313" key="3">
    <source>
        <dbReference type="Proteomes" id="UP001066276"/>
    </source>
</evidence>
<feature type="region of interest" description="Disordered" evidence="1">
    <location>
        <begin position="58"/>
        <end position="86"/>
    </location>
</feature>
<reference evidence="2" key="1">
    <citation type="journal article" date="2022" name="bioRxiv">
        <title>Sequencing and chromosome-scale assembly of the giantPleurodeles waltlgenome.</title>
        <authorList>
            <person name="Brown T."/>
            <person name="Elewa A."/>
            <person name="Iarovenko S."/>
            <person name="Subramanian E."/>
            <person name="Araus A.J."/>
            <person name="Petzold A."/>
            <person name="Susuki M."/>
            <person name="Suzuki K.-i.T."/>
            <person name="Hayashi T."/>
            <person name="Toyoda A."/>
            <person name="Oliveira C."/>
            <person name="Osipova E."/>
            <person name="Leigh N.D."/>
            <person name="Simon A."/>
            <person name="Yun M.H."/>
        </authorList>
    </citation>
    <scope>NUCLEOTIDE SEQUENCE</scope>
    <source>
        <strain evidence="2">20211129_DDA</strain>
        <tissue evidence="2">Liver</tissue>
    </source>
</reference>
<gene>
    <name evidence="2" type="ORF">NDU88_007930</name>
</gene>
<keyword evidence="3" id="KW-1185">Reference proteome</keyword>
<evidence type="ECO:0000256" key="1">
    <source>
        <dbReference type="SAM" id="MobiDB-lite"/>
    </source>
</evidence>